<protein>
    <submittedName>
        <fullName evidence="3">Oxidoreductase</fullName>
        <ecNumber evidence="3">1.-.-.-</ecNumber>
    </submittedName>
</protein>
<reference evidence="3" key="1">
    <citation type="submission" date="2022-03" db="EMBL/GenBank/DDBJ databases">
        <title>Draft Genome Sequence of Firmicute Strain S0AB, a Heterotrophic Iron/Sulfur-Oxidizing Extreme Acidophile.</title>
        <authorList>
            <person name="Vergara E."/>
            <person name="Pakostova E."/>
            <person name="Johnson D.B."/>
            <person name="Holmes D.S."/>
        </authorList>
    </citation>
    <scope>NUCLEOTIDE SEQUENCE</scope>
    <source>
        <strain evidence="3">S0AB</strain>
    </source>
</reference>
<dbReference type="Pfam" id="PF00248">
    <property type="entry name" value="Aldo_ket_red"/>
    <property type="match status" value="1"/>
</dbReference>
<dbReference type="GO" id="GO:0016491">
    <property type="term" value="F:oxidoreductase activity"/>
    <property type="evidence" value="ECO:0007669"/>
    <property type="project" value="UniProtKB-KW"/>
</dbReference>
<dbReference type="PRINTS" id="PR00069">
    <property type="entry name" value="ALDKETRDTASE"/>
</dbReference>
<dbReference type="PANTHER" id="PTHR43364:SF4">
    <property type="entry name" value="NAD(P)-LINKED OXIDOREDUCTASE SUPERFAMILY PROTEIN"/>
    <property type="match status" value="1"/>
</dbReference>
<dbReference type="Proteomes" id="UP001139263">
    <property type="component" value="Unassembled WGS sequence"/>
</dbReference>
<dbReference type="Gene3D" id="3.20.20.100">
    <property type="entry name" value="NADP-dependent oxidoreductase domain"/>
    <property type="match status" value="1"/>
</dbReference>
<dbReference type="InterPro" id="IPR023210">
    <property type="entry name" value="NADP_OxRdtase_dom"/>
</dbReference>
<comment type="caution">
    <text evidence="3">The sequence shown here is derived from an EMBL/GenBank/DDBJ whole genome shotgun (WGS) entry which is preliminary data.</text>
</comment>
<accession>A0A9X1V8B8</accession>
<dbReference type="RefSeq" id="WP_241712386.1">
    <property type="nucleotide sequence ID" value="NZ_JALBUF010000002.1"/>
</dbReference>
<dbReference type="AlphaFoldDB" id="A0A9X1V8B8"/>
<dbReference type="InterPro" id="IPR020471">
    <property type="entry name" value="AKR"/>
</dbReference>
<keyword evidence="1 3" id="KW-0560">Oxidoreductase</keyword>
<evidence type="ECO:0000256" key="1">
    <source>
        <dbReference type="ARBA" id="ARBA00023002"/>
    </source>
</evidence>
<feature type="domain" description="NADP-dependent oxidoreductase" evidence="2">
    <location>
        <begin position="31"/>
        <end position="345"/>
    </location>
</feature>
<proteinExistence type="predicted"/>
<dbReference type="InterPro" id="IPR050523">
    <property type="entry name" value="AKR_Detox_Biosynth"/>
</dbReference>
<organism evidence="3 4">
    <name type="scientific">Sulfoacidibacillus ferrooxidans</name>
    <dbReference type="NCBI Taxonomy" id="2005001"/>
    <lineage>
        <taxon>Bacteria</taxon>
        <taxon>Bacillati</taxon>
        <taxon>Bacillota</taxon>
        <taxon>Bacilli</taxon>
        <taxon>Bacillales</taxon>
        <taxon>Alicyclobacillaceae</taxon>
        <taxon>Sulfoacidibacillus</taxon>
    </lineage>
</organism>
<sequence length="352" mass="39348">MGSFMTEQHGPSNKPTHILRQLGTSNLHISPIGLGCWQFSKGNGLVGKYWPALSNQTIVDIVQTSLQHGVNWFDTAEIYGKGESEKALARTLQQLNVPPSDAIIATKWWPVARTAGSIRDTIMQRLECLQPYPISIYQIHQPYALSSIRAQLEAMKDLITAGHIKYAGVSNFSAKQMEEAHQVLQQYGLSLISNQVKYSMIDRRIEKNGILDTAKRLDMAIIAYSPLEQGILTGKFHSQSKSDVGRELNRAKAQATSVAPSGIRRWLPGFRQARLIKTWPLIEELQRLALEYEVEPGQVALNWLIHYHGHYVFAIPGASRSSQAAANAKVLTFHLSDSEKEHLNQLSMQVTL</sequence>
<keyword evidence="4" id="KW-1185">Reference proteome</keyword>
<dbReference type="EMBL" id="JALBUF010000002">
    <property type="protein sequence ID" value="MCI0182779.1"/>
    <property type="molecule type" value="Genomic_DNA"/>
</dbReference>
<evidence type="ECO:0000259" key="2">
    <source>
        <dbReference type="Pfam" id="PF00248"/>
    </source>
</evidence>
<name>A0A9X1V8B8_9BACL</name>
<evidence type="ECO:0000313" key="3">
    <source>
        <dbReference type="EMBL" id="MCI0182779.1"/>
    </source>
</evidence>
<dbReference type="InterPro" id="IPR036812">
    <property type="entry name" value="NAD(P)_OxRdtase_dom_sf"/>
</dbReference>
<dbReference type="SUPFAM" id="SSF51430">
    <property type="entry name" value="NAD(P)-linked oxidoreductase"/>
    <property type="match status" value="1"/>
</dbReference>
<dbReference type="PANTHER" id="PTHR43364">
    <property type="entry name" value="NADH-SPECIFIC METHYLGLYOXAL REDUCTASE-RELATED"/>
    <property type="match status" value="1"/>
</dbReference>
<evidence type="ECO:0000313" key="4">
    <source>
        <dbReference type="Proteomes" id="UP001139263"/>
    </source>
</evidence>
<dbReference type="EC" id="1.-.-.-" evidence="3"/>
<gene>
    <name evidence="3" type="ORF">MM817_01048</name>
</gene>